<evidence type="ECO:0000256" key="1">
    <source>
        <dbReference type="ARBA" id="ARBA00004127"/>
    </source>
</evidence>
<dbReference type="EMBL" id="QDEB01007850">
    <property type="protein sequence ID" value="RZC42473.1"/>
    <property type="molecule type" value="Genomic_DNA"/>
</dbReference>
<evidence type="ECO:0000256" key="5">
    <source>
        <dbReference type="ARBA" id="ARBA00023136"/>
    </source>
</evidence>
<feature type="transmembrane region" description="Helical" evidence="6">
    <location>
        <begin position="54"/>
        <end position="74"/>
    </location>
</feature>
<keyword evidence="5 6" id="KW-0472">Membrane</keyword>
<proteinExistence type="inferred from homology"/>
<dbReference type="Proteomes" id="UP000292052">
    <property type="component" value="Unassembled WGS sequence"/>
</dbReference>
<dbReference type="GO" id="GO:0012505">
    <property type="term" value="C:endomembrane system"/>
    <property type="evidence" value="ECO:0007669"/>
    <property type="project" value="UniProtKB-SubCell"/>
</dbReference>
<feature type="transmembrane region" description="Helical" evidence="6">
    <location>
        <begin position="120"/>
        <end position="146"/>
    </location>
</feature>
<gene>
    <name evidence="8" type="ORF">BDFB_004698</name>
</gene>
<feature type="transmembrane region" description="Helical" evidence="6">
    <location>
        <begin position="12"/>
        <end position="39"/>
    </location>
</feature>
<dbReference type="OrthoDB" id="191706at2759"/>
<dbReference type="InterPro" id="IPR050911">
    <property type="entry name" value="DRAM/TMEM150_Autophagy_Mod"/>
</dbReference>
<evidence type="ECO:0000256" key="3">
    <source>
        <dbReference type="ARBA" id="ARBA00022692"/>
    </source>
</evidence>
<dbReference type="InterPro" id="IPR019402">
    <property type="entry name" value="CWH43_N"/>
</dbReference>
<evidence type="ECO:0000256" key="4">
    <source>
        <dbReference type="ARBA" id="ARBA00022989"/>
    </source>
</evidence>
<evidence type="ECO:0000313" key="8">
    <source>
        <dbReference type="EMBL" id="RZC42473.1"/>
    </source>
</evidence>
<comment type="subcellular location">
    <subcellularLocation>
        <location evidence="1">Endomembrane system</location>
        <topology evidence="1">Multi-pass membrane protein</topology>
    </subcellularLocation>
</comment>
<accession>A0A482WDH3</accession>
<feature type="transmembrane region" description="Helical" evidence="6">
    <location>
        <begin position="95"/>
        <end position="114"/>
    </location>
</feature>
<dbReference type="PANTHER" id="PTHR21324:SF2">
    <property type="entry name" value="EG:22E5.9 PROTEIN"/>
    <property type="match status" value="1"/>
</dbReference>
<dbReference type="PANTHER" id="PTHR21324">
    <property type="entry name" value="FASTING-INDUCIBLE INTEGRAL MEMBRANE PROTEIN TM6P1-RELATED"/>
    <property type="match status" value="1"/>
</dbReference>
<reference evidence="8 9" key="1">
    <citation type="submission" date="2017-03" db="EMBL/GenBank/DDBJ databases">
        <title>Genome of the blue death feigning beetle - Asbolus verrucosus.</title>
        <authorList>
            <person name="Rider S.D."/>
        </authorList>
    </citation>
    <scope>NUCLEOTIDE SEQUENCE [LARGE SCALE GENOMIC DNA]</scope>
    <source>
        <strain evidence="8">Butters</strain>
        <tissue evidence="8">Head and leg muscle</tissue>
    </source>
</reference>
<dbReference type="AlphaFoldDB" id="A0A482WDH3"/>
<evidence type="ECO:0000259" key="7">
    <source>
        <dbReference type="Pfam" id="PF10277"/>
    </source>
</evidence>
<keyword evidence="9" id="KW-1185">Reference proteome</keyword>
<comment type="caution">
    <text evidence="8">The sequence shown here is derived from an EMBL/GenBank/DDBJ whole genome shotgun (WGS) entry which is preliminary data.</text>
</comment>
<dbReference type="Pfam" id="PF10277">
    <property type="entry name" value="Frag1"/>
    <property type="match status" value="1"/>
</dbReference>
<sequence length="215" mass="24552">MAIKIRLQYWPLLTGIWFICTFVISYFVALFNGHIYYFFPYISDTGTLPPESCIFGQMLNIGALLMLVTMYIRYRVVALLKYRGSVTNYKEWNNWSNLFGIMSCFGMSMVGNFQETNVTTAHFIGAFLAFGMGLVYCIIHAYLTLLSCSSKCLKCVRILLSALFIPLYITTTVCSTVSFKQFNGPNQFKWTDKDAGYTLHLVATFTEWTIAISMI</sequence>
<protein>
    <submittedName>
        <fullName evidence="8">DNA damage-regulated autophagy modulator protein 2-like</fullName>
    </submittedName>
</protein>
<evidence type="ECO:0000256" key="6">
    <source>
        <dbReference type="SAM" id="Phobius"/>
    </source>
</evidence>
<keyword evidence="3 6" id="KW-0812">Transmembrane</keyword>
<feature type="domain" description="CWH43-like N-terminal" evidence="7">
    <location>
        <begin position="9"/>
        <end position="215"/>
    </location>
</feature>
<keyword evidence="4 6" id="KW-1133">Transmembrane helix</keyword>
<evidence type="ECO:0000313" key="9">
    <source>
        <dbReference type="Proteomes" id="UP000292052"/>
    </source>
</evidence>
<evidence type="ECO:0000256" key="2">
    <source>
        <dbReference type="ARBA" id="ARBA00006565"/>
    </source>
</evidence>
<organism evidence="8 9">
    <name type="scientific">Asbolus verrucosus</name>
    <name type="common">Desert ironclad beetle</name>
    <dbReference type="NCBI Taxonomy" id="1661398"/>
    <lineage>
        <taxon>Eukaryota</taxon>
        <taxon>Metazoa</taxon>
        <taxon>Ecdysozoa</taxon>
        <taxon>Arthropoda</taxon>
        <taxon>Hexapoda</taxon>
        <taxon>Insecta</taxon>
        <taxon>Pterygota</taxon>
        <taxon>Neoptera</taxon>
        <taxon>Endopterygota</taxon>
        <taxon>Coleoptera</taxon>
        <taxon>Polyphaga</taxon>
        <taxon>Cucujiformia</taxon>
        <taxon>Tenebrionidae</taxon>
        <taxon>Pimeliinae</taxon>
        <taxon>Asbolus</taxon>
    </lineage>
</organism>
<feature type="non-terminal residue" evidence="8">
    <location>
        <position position="215"/>
    </location>
</feature>
<feature type="transmembrane region" description="Helical" evidence="6">
    <location>
        <begin position="158"/>
        <end position="179"/>
    </location>
</feature>
<comment type="similarity">
    <text evidence="2">Belongs to the DRAM/TMEM150 family.</text>
</comment>
<name>A0A482WDH3_ASBVE</name>